<name>D6U2T9_KTERA</name>
<dbReference type="AlphaFoldDB" id="D6U2T9"/>
<evidence type="ECO:0000313" key="2">
    <source>
        <dbReference type="Proteomes" id="UP000004508"/>
    </source>
</evidence>
<dbReference type="Proteomes" id="UP000004508">
    <property type="component" value="Unassembled WGS sequence"/>
</dbReference>
<dbReference type="RefSeq" id="WP_007921248.1">
    <property type="nucleotide sequence ID" value="NZ_ADVG01000004.1"/>
</dbReference>
<dbReference type="EMBL" id="ADVG01000004">
    <property type="protein sequence ID" value="EFH82844.1"/>
    <property type="molecule type" value="Genomic_DNA"/>
</dbReference>
<keyword evidence="2" id="KW-1185">Reference proteome</keyword>
<proteinExistence type="predicted"/>
<sequence>MMDDEQILSLAMKRAEQQIPHTIAKSAVINSEDEWGGYYVEVELVVNWVKLQPILRYHVGNRRETWESSMIRVGTWL</sequence>
<comment type="caution">
    <text evidence="1">The sequence shown here is derived from an EMBL/GenBank/DDBJ whole genome shotgun (WGS) entry which is preliminary data.</text>
</comment>
<dbReference type="InParanoid" id="D6U2T9"/>
<protein>
    <submittedName>
        <fullName evidence="1">Uncharacterized protein</fullName>
    </submittedName>
</protein>
<gene>
    <name evidence="1" type="ORF">Krac_3703</name>
</gene>
<organism evidence="1 2">
    <name type="scientific">Ktedonobacter racemifer DSM 44963</name>
    <dbReference type="NCBI Taxonomy" id="485913"/>
    <lineage>
        <taxon>Bacteria</taxon>
        <taxon>Bacillati</taxon>
        <taxon>Chloroflexota</taxon>
        <taxon>Ktedonobacteria</taxon>
        <taxon>Ktedonobacterales</taxon>
        <taxon>Ktedonobacteraceae</taxon>
        <taxon>Ktedonobacter</taxon>
    </lineage>
</organism>
<reference evidence="1 2" key="1">
    <citation type="journal article" date="2011" name="Stand. Genomic Sci.">
        <title>Non-contiguous finished genome sequence and contextual data of the filamentous soil bacterium Ktedonobacter racemifer type strain (SOSP1-21).</title>
        <authorList>
            <person name="Chang Y.J."/>
            <person name="Land M."/>
            <person name="Hauser L."/>
            <person name="Chertkov O."/>
            <person name="Del Rio T.G."/>
            <person name="Nolan M."/>
            <person name="Copeland A."/>
            <person name="Tice H."/>
            <person name="Cheng J.F."/>
            <person name="Lucas S."/>
            <person name="Han C."/>
            <person name="Goodwin L."/>
            <person name="Pitluck S."/>
            <person name="Ivanova N."/>
            <person name="Ovchinikova G."/>
            <person name="Pati A."/>
            <person name="Chen A."/>
            <person name="Palaniappan K."/>
            <person name="Mavromatis K."/>
            <person name="Liolios K."/>
            <person name="Brettin T."/>
            <person name="Fiebig A."/>
            <person name="Rohde M."/>
            <person name="Abt B."/>
            <person name="Goker M."/>
            <person name="Detter J.C."/>
            <person name="Woyke T."/>
            <person name="Bristow J."/>
            <person name="Eisen J.A."/>
            <person name="Markowitz V."/>
            <person name="Hugenholtz P."/>
            <person name="Kyrpides N.C."/>
            <person name="Klenk H.P."/>
            <person name="Lapidus A."/>
        </authorList>
    </citation>
    <scope>NUCLEOTIDE SEQUENCE [LARGE SCALE GENOMIC DNA]</scope>
    <source>
        <strain evidence="2">DSM 44963</strain>
    </source>
</reference>
<evidence type="ECO:0000313" key="1">
    <source>
        <dbReference type="EMBL" id="EFH82844.1"/>
    </source>
</evidence>
<accession>D6U2T9</accession>